<accession>A0A0L0CPJ2</accession>
<feature type="transmembrane region" description="Helical" evidence="1">
    <location>
        <begin position="92"/>
        <end position="113"/>
    </location>
</feature>
<keyword evidence="1" id="KW-0812">Transmembrane</keyword>
<organism evidence="2 3">
    <name type="scientific">Lucilia cuprina</name>
    <name type="common">Green bottle fly</name>
    <name type="synonym">Australian sheep blowfly</name>
    <dbReference type="NCBI Taxonomy" id="7375"/>
    <lineage>
        <taxon>Eukaryota</taxon>
        <taxon>Metazoa</taxon>
        <taxon>Ecdysozoa</taxon>
        <taxon>Arthropoda</taxon>
        <taxon>Hexapoda</taxon>
        <taxon>Insecta</taxon>
        <taxon>Pterygota</taxon>
        <taxon>Neoptera</taxon>
        <taxon>Endopterygota</taxon>
        <taxon>Diptera</taxon>
        <taxon>Brachycera</taxon>
        <taxon>Muscomorpha</taxon>
        <taxon>Oestroidea</taxon>
        <taxon>Calliphoridae</taxon>
        <taxon>Luciliinae</taxon>
        <taxon>Lucilia</taxon>
    </lineage>
</organism>
<protein>
    <submittedName>
        <fullName evidence="2">Uncharacterized protein</fullName>
    </submittedName>
</protein>
<name>A0A0L0CPJ2_LUCCU</name>
<evidence type="ECO:0000313" key="3">
    <source>
        <dbReference type="Proteomes" id="UP000037069"/>
    </source>
</evidence>
<proteinExistence type="predicted"/>
<gene>
    <name evidence="2" type="ORF">FF38_06459</name>
</gene>
<reference evidence="2 3" key="1">
    <citation type="journal article" date="2015" name="Nat. Commun.">
        <title>Lucilia cuprina genome unlocks parasitic fly biology to underpin future interventions.</title>
        <authorList>
            <person name="Anstead C.A."/>
            <person name="Korhonen P.K."/>
            <person name="Young N.D."/>
            <person name="Hall R.S."/>
            <person name="Jex A.R."/>
            <person name="Murali S.C."/>
            <person name="Hughes D.S."/>
            <person name="Lee S.F."/>
            <person name="Perry T."/>
            <person name="Stroehlein A.J."/>
            <person name="Ansell B.R."/>
            <person name="Breugelmans B."/>
            <person name="Hofmann A."/>
            <person name="Qu J."/>
            <person name="Dugan S."/>
            <person name="Lee S.L."/>
            <person name="Chao H."/>
            <person name="Dinh H."/>
            <person name="Han Y."/>
            <person name="Doddapaneni H.V."/>
            <person name="Worley K.C."/>
            <person name="Muzny D.M."/>
            <person name="Ioannidis P."/>
            <person name="Waterhouse R.M."/>
            <person name="Zdobnov E.M."/>
            <person name="James P.J."/>
            <person name="Bagnall N.H."/>
            <person name="Kotze A.C."/>
            <person name="Gibbs R.A."/>
            <person name="Richards S."/>
            <person name="Batterham P."/>
            <person name="Gasser R.B."/>
        </authorList>
    </citation>
    <scope>NUCLEOTIDE SEQUENCE [LARGE SCALE GENOMIC DNA]</scope>
    <source>
        <strain evidence="2 3">LS</strain>
        <tissue evidence="2">Full body</tissue>
    </source>
</reference>
<dbReference type="EMBL" id="JRES01000104">
    <property type="protein sequence ID" value="KNC34092.1"/>
    <property type="molecule type" value="Genomic_DNA"/>
</dbReference>
<keyword evidence="1" id="KW-0472">Membrane</keyword>
<dbReference type="AlphaFoldDB" id="A0A0L0CPJ2"/>
<sequence>MCTERTSSPMMGLKVTREVPLFEQISKSMAWVESLKSTPITLFLFLPGVRKPPREGVITGPIGEEDDSESEVPEPLALLTILLLLFAFKSTIFLLLLCTSLATTVLVVVSFLFSSSESDSEEVEEPEEDSLELEYSDDLSSDSEKNEFSGFLDFFCFELFSFCGVGAGLADRNTFLATSDKTLLLPLLGNMNCFKNLALSPSSSSTNVFAIFRNTSGAILGTFSLYSPISQIIADLAAGTFIKSNSLAICEIMS</sequence>
<evidence type="ECO:0000313" key="2">
    <source>
        <dbReference type="EMBL" id="KNC34092.1"/>
    </source>
</evidence>
<keyword evidence="3" id="KW-1185">Reference proteome</keyword>
<evidence type="ECO:0000256" key="1">
    <source>
        <dbReference type="SAM" id="Phobius"/>
    </source>
</evidence>
<dbReference type="Proteomes" id="UP000037069">
    <property type="component" value="Unassembled WGS sequence"/>
</dbReference>
<comment type="caution">
    <text evidence="2">The sequence shown here is derived from an EMBL/GenBank/DDBJ whole genome shotgun (WGS) entry which is preliminary data.</text>
</comment>
<keyword evidence="1" id="KW-1133">Transmembrane helix</keyword>